<comment type="caution">
    <text evidence="1">The sequence shown here is derived from an EMBL/GenBank/DDBJ whole genome shotgun (WGS) entry which is preliminary data.</text>
</comment>
<dbReference type="EMBL" id="MU006708">
    <property type="protein sequence ID" value="KAF2630157.1"/>
    <property type="molecule type" value="Genomic_DNA"/>
</dbReference>
<name>A0ACB6SAN4_9PLEO</name>
<dbReference type="Proteomes" id="UP000799754">
    <property type="component" value="Unassembled WGS sequence"/>
</dbReference>
<accession>A0ACB6SAN4</accession>
<sequence>MAAISKDFLEVGDDIPSARQQRSRSSGHVDRIEELERLERREREQKMKKYYDNTRYSSILHQRTRSDHLSVPIWETNRRPRSSERTEQRREETPRDYRVEEVRPGPQPYKYDLKTEPVLPSQLPVPIRGRSSQPERPTVKVPPVIIQENPPSPKKTSGRNLKRSPGASPHSPTAQPELQFQYDTLQSKLTQICNSCVPYLEVEPANPQDLTFAKIRETIEGFAEDLHIWSHIANLDGLARIDKNMRHLVDAASDTLHRLLERATELREACATAKPKDLKMQPLDGIDDDDDDDDDDDFELYDDGDGAVSVEDPTEAPGFVIHSLLHSIGMQIRHLKLLSPSLQEATPDLQDEMVNVTRLVKEAGKFFGSDAALRQYSIDPKFAGHKAFVEARYSAGVV</sequence>
<organism evidence="1 2">
    <name type="scientific">Macroventuria anomochaeta</name>
    <dbReference type="NCBI Taxonomy" id="301207"/>
    <lineage>
        <taxon>Eukaryota</taxon>
        <taxon>Fungi</taxon>
        <taxon>Dikarya</taxon>
        <taxon>Ascomycota</taxon>
        <taxon>Pezizomycotina</taxon>
        <taxon>Dothideomycetes</taxon>
        <taxon>Pleosporomycetidae</taxon>
        <taxon>Pleosporales</taxon>
        <taxon>Pleosporineae</taxon>
        <taxon>Didymellaceae</taxon>
        <taxon>Macroventuria</taxon>
    </lineage>
</organism>
<evidence type="ECO:0000313" key="2">
    <source>
        <dbReference type="Proteomes" id="UP000799754"/>
    </source>
</evidence>
<proteinExistence type="predicted"/>
<evidence type="ECO:0000313" key="1">
    <source>
        <dbReference type="EMBL" id="KAF2630157.1"/>
    </source>
</evidence>
<protein>
    <submittedName>
        <fullName evidence="1">Uncharacterized protein</fullName>
    </submittedName>
</protein>
<keyword evidence="2" id="KW-1185">Reference proteome</keyword>
<reference evidence="1" key="1">
    <citation type="journal article" date="2020" name="Stud. Mycol.">
        <title>101 Dothideomycetes genomes: a test case for predicting lifestyles and emergence of pathogens.</title>
        <authorList>
            <person name="Haridas S."/>
            <person name="Albert R."/>
            <person name="Binder M."/>
            <person name="Bloem J."/>
            <person name="Labutti K."/>
            <person name="Salamov A."/>
            <person name="Andreopoulos B."/>
            <person name="Baker S."/>
            <person name="Barry K."/>
            <person name="Bills G."/>
            <person name="Bluhm B."/>
            <person name="Cannon C."/>
            <person name="Castanera R."/>
            <person name="Culley D."/>
            <person name="Daum C."/>
            <person name="Ezra D."/>
            <person name="Gonzalez J."/>
            <person name="Henrissat B."/>
            <person name="Kuo A."/>
            <person name="Liang C."/>
            <person name="Lipzen A."/>
            <person name="Lutzoni F."/>
            <person name="Magnuson J."/>
            <person name="Mondo S."/>
            <person name="Nolan M."/>
            <person name="Ohm R."/>
            <person name="Pangilinan J."/>
            <person name="Park H.-J."/>
            <person name="Ramirez L."/>
            <person name="Alfaro M."/>
            <person name="Sun H."/>
            <person name="Tritt A."/>
            <person name="Yoshinaga Y."/>
            <person name="Zwiers L.-H."/>
            <person name="Turgeon B."/>
            <person name="Goodwin S."/>
            <person name="Spatafora J."/>
            <person name="Crous P."/>
            <person name="Grigoriev I."/>
        </authorList>
    </citation>
    <scope>NUCLEOTIDE SEQUENCE</scope>
    <source>
        <strain evidence="1">CBS 525.71</strain>
    </source>
</reference>
<gene>
    <name evidence="1" type="ORF">BU25DRAFT_446954</name>
</gene>